<evidence type="ECO:0000313" key="3">
    <source>
        <dbReference type="Proteomes" id="UP001456513"/>
    </source>
</evidence>
<dbReference type="Gene3D" id="3.40.430.10">
    <property type="entry name" value="Dihydrofolate Reductase, subunit A"/>
    <property type="match status" value="1"/>
</dbReference>
<dbReference type="PANTHER" id="PTHR38011:SF12">
    <property type="entry name" value="BIFUNCTIONAL DEAMINASE-REDUCTASE DOMAIN PROTEIN"/>
    <property type="match status" value="1"/>
</dbReference>
<protein>
    <submittedName>
        <fullName evidence="2">Dihydrofolate reductase family protein</fullName>
    </submittedName>
</protein>
<dbReference type="InterPro" id="IPR050765">
    <property type="entry name" value="Riboflavin_Biosynth_HTPR"/>
</dbReference>
<evidence type="ECO:0000313" key="2">
    <source>
        <dbReference type="EMBL" id="MEK8069839.1"/>
    </source>
</evidence>
<dbReference type="InterPro" id="IPR002734">
    <property type="entry name" value="RibDG_C"/>
</dbReference>
<dbReference type="PANTHER" id="PTHR38011">
    <property type="entry name" value="DIHYDROFOLATE REDUCTASE FAMILY PROTEIN (AFU_ORTHOLOGUE AFUA_8G06820)"/>
    <property type="match status" value="1"/>
</dbReference>
<reference evidence="2 3" key="1">
    <citation type="submission" date="2024-03" db="EMBL/GenBank/DDBJ databases">
        <title>Rhodococcus navarretei sp. nov. and Pseudarthrobacter quantumdoti sp. nov., two new species with the ability to biosynthesize Quantum Dots isolated from soil samples at Union Glacier, Antarctica.</title>
        <authorList>
            <person name="Vargas M."/>
        </authorList>
    </citation>
    <scope>NUCLEOTIDE SEQUENCE [LARGE SCALE GENOMIC DNA]</scope>
    <source>
        <strain evidence="2 3">EXRC-4A-4</strain>
    </source>
</reference>
<evidence type="ECO:0000259" key="1">
    <source>
        <dbReference type="Pfam" id="PF01872"/>
    </source>
</evidence>
<organism evidence="2 3">
    <name type="scientific">Rhodococcus navarretei</name>
    <dbReference type="NCBI Taxonomy" id="3128981"/>
    <lineage>
        <taxon>Bacteria</taxon>
        <taxon>Bacillati</taxon>
        <taxon>Actinomycetota</taxon>
        <taxon>Actinomycetes</taxon>
        <taxon>Mycobacteriales</taxon>
        <taxon>Nocardiaceae</taxon>
        <taxon>Rhodococcus</taxon>
    </lineage>
</organism>
<dbReference type="InterPro" id="IPR024072">
    <property type="entry name" value="DHFR-like_dom_sf"/>
</dbReference>
<gene>
    <name evidence="2" type="ORF">AABD04_03140</name>
</gene>
<sequence>MTLRVHNLSVSLDGFAAGPDQSQDNPMGVDGMALHQWVFADRSDTEHPDADQRMLDLGTENIGATIMGRNMFGPIRGEWPDHGWRGWWGEEPPYHHPVFVLTHHPRPPLEMVGTTFHFTDDPLEAVLDRAHEAASGKDVRLGGGASTVRQYLKAGLVDHLHLAVSPVILGAGEPIYDGWDVSTFERTETVGSDQVLHVVYRAVR</sequence>
<dbReference type="RefSeq" id="WP_243611141.1">
    <property type="nucleotide sequence ID" value="NZ_JBBPCN010000001.1"/>
</dbReference>
<feature type="domain" description="Bacterial bifunctional deaminase-reductase C-terminal" evidence="1">
    <location>
        <begin position="7"/>
        <end position="193"/>
    </location>
</feature>
<proteinExistence type="predicted"/>
<comment type="caution">
    <text evidence="2">The sequence shown here is derived from an EMBL/GenBank/DDBJ whole genome shotgun (WGS) entry which is preliminary data.</text>
</comment>
<dbReference type="Proteomes" id="UP001456513">
    <property type="component" value="Unassembled WGS sequence"/>
</dbReference>
<dbReference type="EMBL" id="JBBPCN010000001">
    <property type="protein sequence ID" value="MEK8069839.1"/>
    <property type="molecule type" value="Genomic_DNA"/>
</dbReference>
<keyword evidence="3" id="KW-1185">Reference proteome</keyword>
<dbReference type="Pfam" id="PF01872">
    <property type="entry name" value="RibD_C"/>
    <property type="match status" value="1"/>
</dbReference>
<name>A0ABU9CRH0_9NOCA</name>
<accession>A0ABU9CRH0</accession>
<dbReference type="SUPFAM" id="SSF53597">
    <property type="entry name" value="Dihydrofolate reductase-like"/>
    <property type="match status" value="1"/>
</dbReference>